<proteinExistence type="predicted"/>
<evidence type="ECO:0000259" key="2">
    <source>
        <dbReference type="Pfam" id="PF01841"/>
    </source>
</evidence>
<dbReference type="Pfam" id="PF01841">
    <property type="entry name" value="Transglut_core"/>
    <property type="match status" value="1"/>
</dbReference>
<dbReference type="SUPFAM" id="SSF54001">
    <property type="entry name" value="Cysteine proteinases"/>
    <property type="match status" value="1"/>
</dbReference>
<dbReference type="RefSeq" id="WP_192395723.1">
    <property type="nucleotide sequence ID" value="NZ_CAJHIU010000003.1"/>
</dbReference>
<reference evidence="4 5" key="1">
    <citation type="submission" date="2020-09" db="EMBL/GenBank/DDBJ databases">
        <title>Methylomonas albis sp. nov. and Methylomonas fluvii sp. nov.: Two cold-adapted methanotrophs from the River Elbe and an amended description of Methylovulum psychrotolerans strain Eb1.</title>
        <authorList>
            <person name="Bussmann I.K."/>
            <person name="Klings K.-W."/>
            <person name="Warnstedt J."/>
            <person name="Hoppert M."/>
            <person name="Saborowski A."/>
            <person name="Horn F."/>
            <person name="Liebner S."/>
        </authorList>
    </citation>
    <scope>NUCLEOTIDE SEQUENCE [LARGE SCALE GENOMIC DNA]</scope>
    <source>
        <strain evidence="4 5">EbB</strain>
    </source>
</reference>
<dbReference type="InterPro" id="IPR002931">
    <property type="entry name" value="Transglutaminase-like"/>
</dbReference>
<dbReference type="Pfam" id="PF03358">
    <property type="entry name" value="FMN_red"/>
    <property type="match status" value="1"/>
</dbReference>
<dbReference type="InterPro" id="IPR029039">
    <property type="entry name" value="Flavoprotein-like_sf"/>
</dbReference>
<evidence type="ECO:0000313" key="5">
    <source>
        <dbReference type="Proteomes" id="UP000641152"/>
    </source>
</evidence>
<gene>
    <name evidence="4" type="ORF">EBB_21340</name>
</gene>
<dbReference type="Gene3D" id="3.40.50.360">
    <property type="match status" value="1"/>
</dbReference>
<dbReference type="PANTHER" id="PTHR33490:SF3">
    <property type="entry name" value="CONSERVED INTEGRAL MEMBRANE PROTEIN"/>
    <property type="match status" value="1"/>
</dbReference>
<dbReference type="PANTHER" id="PTHR33490">
    <property type="entry name" value="BLR5614 PROTEIN-RELATED"/>
    <property type="match status" value="1"/>
</dbReference>
<organism evidence="4 5">
    <name type="scientific">Methylomonas fluvii</name>
    <dbReference type="NCBI Taxonomy" id="1854564"/>
    <lineage>
        <taxon>Bacteria</taxon>
        <taxon>Pseudomonadati</taxon>
        <taxon>Pseudomonadota</taxon>
        <taxon>Gammaproteobacteria</taxon>
        <taxon>Methylococcales</taxon>
        <taxon>Methylococcaceae</taxon>
        <taxon>Methylomonas</taxon>
    </lineage>
</organism>
<feature type="domain" description="NADPH-dependent FMN reductase-like" evidence="3">
    <location>
        <begin position="1"/>
        <end position="127"/>
    </location>
</feature>
<sequence length="369" mass="39578">MKILALSGSLRAASINSAVLRTVRHLAPSSIEVYLCSGLGDLPLYNPDLEQAPPAVALQLRNEVAAADALLIASPEYAHGVTGTIKNTLDWLVAFEGFVDKPVAVLNASPRAHHADAALKETLITMSATLIEAASITLPLPSANIGEAELLAAPEIVSLLTGVLIKTQRVVKLLPDMKPFLGSSLYIDSQHPAIVAQAAKLAEGCADEEAIAKHCFEFVRDVIKHSWDYRLNPVTCTASEVLIHGTGYCYAKSHLLAALLRANGISAGLCYQRLTLDGDQPPYCLHGLNAVYLPQHGWYRADARGNKPGVNADFCPPLEKLAFPIVHPLEQDLPGVLAEPLPAVVKALTENQTVEQVYHHLPDLAATEQ</sequence>
<keyword evidence="5" id="KW-1185">Reference proteome</keyword>
<keyword evidence="1" id="KW-0288">FMN</keyword>
<accession>A0ABR9DIQ7</accession>
<dbReference type="SUPFAM" id="SSF52218">
    <property type="entry name" value="Flavoproteins"/>
    <property type="match status" value="1"/>
</dbReference>
<dbReference type="InterPro" id="IPR005025">
    <property type="entry name" value="FMN_Rdtase-like_dom"/>
</dbReference>
<evidence type="ECO:0000313" key="4">
    <source>
        <dbReference type="EMBL" id="MBD9362998.1"/>
    </source>
</evidence>
<dbReference type="Gene3D" id="3.10.620.30">
    <property type="match status" value="1"/>
</dbReference>
<keyword evidence="1" id="KW-0285">Flavoprotein</keyword>
<evidence type="ECO:0000259" key="3">
    <source>
        <dbReference type="Pfam" id="PF03358"/>
    </source>
</evidence>
<feature type="domain" description="Transglutaminase-like" evidence="2">
    <location>
        <begin position="198"/>
        <end position="303"/>
    </location>
</feature>
<protein>
    <submittedName>
        <fullName evidence="4">NAD(P)H-dependent oxidoreductase</fullName>
    </submittedName>
</protein>
<dbReference type="InterPro" id="IPR038765">
    <property type="entry name" value="Papain-like_cys_pep_sf"/>
</dbReference>
<dbReference type="Proteomes" id="UP000641152">
    <property type="component" value="Unassembled WGS sequence"/>
</dbReference>
<dbReference type="EMBL" id="JACXST010000003">
    <property type="protein sequence ID" value="MBD9362998.1"/>
    <property type="molecule type" value="Genomic_DNA"/>
</dbReference>
<name>A0ABR9DIQ7_9GAMM</name>
<evidence type="ECO:0000256" key="1">
    <source>
        <dbReference type="ARBA" id="ARBA00022643"/>
    </source>
</evidence>
<comment type="caution">
    <text evidence="4">The sequence shown here is derived from an EMBL/GenBank/DDBJ whole genome shotgun (WGS) entry which is preliminary data.</text>
</comment>